<dbReference type="OrthoDB" id="543442at2759"/>
<sequence length="329" mass="36820">MAAIKVITTTFLLFLILYHKFFATGEEEQFIYAVFCGNNIIVNSMVVVTPNGLLHLTNGMAQSKGHAFHPMALHFHECGSNGKVVRSFSASFVFVIHPIAPGVSAQGLTFFVSPTNNLSSAFSNQFLGLLNKKNNGNTSNNIFAIKLDTVLNNNMLDINYNHVGIDINDLRSMDFYNVGYYDNKNGTFCNLILASFEPMQVWMDYNGESKINSVTLAPLHVTKPVWPLFTTTYDLSRVLRNQSYVGFSSSTSILDTHHYVVGWSFGMNQSAPLIDVNRLPELPHLGPKPQSKLLVIILPIATTTFILVIVSAIIVLRWWKMRYAELQED</sequence>
<comment type="similarity">
    <text evidence="4">In the C-terminal section; belongs to the protein kinase superfamily. Ser/Thr protein kinase family.</text>
</comment>
<dbReference type="CDD" id="cd06899">
    <property type="entry name" value="lectin_legume_LecRK_Arcelin_ConA"/>
    <property type="match status" value="1"/>
</dbReference>
<dbReference type="InterPro" id="IPR013320">
    <property type="entry name" value="ConA-like_dom_sf"/>
</dbReference>
<dbReference type="EMBL" id="SPHZ02000007">
    <property type="protein sequence ID" value="KAF0905545.1"/>
    <property type="molecule type" value="Genomic_DNA"/>
</dbReference>
<comment type="similarity">
    <text evidence="3">In the N-terminal section; belongs to the leguminous lectin family.</text>
</comment>
<evidence type="ECO:0000256" key="3">
    <source>
        <dbReference type="ARBA" id="ARBA00008536"/>
    </source>
</evidence>
<dbReference type="InterPro" id="IPR001220">
    <property type="entry name" value="Legume_lectin_dom"/>
</dbReference>
<protein>
    <recommendedName>
        <fullName evidence="5">non-specific serine/threonine protein kinase</fullName>
        <ecNumber evidence="5">2.7.11.1</ecNumber>
    </recommendedName>
</protein>
<keyword evidence="15 18" id="KW-0472">Membrane</keyword>
<dbReference type="EC" id="2.7.11.1" evidence="5"/>
<evidence type="ECO:0000259" key="20">
    <source>
        <dbReference type="Pfam" id="PF00139"/>
    </source>
</evidence>
<comment type="caution">
    <text evidence="21">The sequence shown here is derived from an EMBL/GenBank/DDBJ whole genome shotgun (WGS) entry which is preliminary data.</text>
</comment>
<dbReference type="PANTHER" id="PTHR32401:SF50">
    <property type="entry name" value="OS07G0133000 PROTEIN"/>
    <property type="match status" value="1"/>
</dbReference>
<feature type="chain" id="PRO_5026063418" description="non-specific serine/threonine protein kinase" evidence="19">
    <location>
        <begin position="24"/>
        <end position="329"/>
    </location>
</feature>
<evidence type="ECO:0000256" key="13">
    <source>
        <dbReference type="ARBA" id="ARBA00022840"/>
    </source>
</evidence>
<evidence type="ECO:0000256" key="11">
    <source>
        <dbReference type="ARBA" id="ARBA00022741"/>
    </source>
</evidence>
<evidence type="ECO:0000256" key="1">
    <source>
        <dbReference type="ARBA" id="ARBA00004479"/>
    </source>
</evidence>
<evidence type="ECO:0000256" key="7">
    <source>
        <dbReference type="ARBA" id="ARBA00022679"/>
    </source>
</evidence>
<evidence type="ECO:0000256" key="5">
    <source>
        <dbReference type="ARBA" id="ARBA00012513"/>
    </source>
</evidence>
<dbReference type="InterPro" id="IPR050258">
    <property type="entry name" value="Leguminous_Lectin"/>
</dbReference>
<evidence type="ECO:0000256" key="16">
    <source>
        <dbReference type="ARBA" id="ARBA00023170"/>
    </source>
</evidence>
<gene>
    <name evidence="21" type="ORF">E2562_007342</name>
</gene>
<dbReference type="GO" id="GO:0016020">
    <property type="term" value="C:membrane"/>
    <property type="evidence" value="ECO:0007669"/>
    <property type="project" value="UniProtKB-SubCell"/>
</dbReference>
<keyword evidence="8 18" id="KW-0812">Transmembrane</keyword>
<evidence type="ECO:0000256" key="8">
    <source>
        <dbReference type="ARBA" id="ARBA00022692"/>
    </source>
</evidence>
<keyword evidence="9 19" id="KW-0732">Signal</keyword>
<comment type="subcellular location">
    <subcellularLocation>
        <location evidence="1">Membrane</location>
        <topology evidence="1">Single-pass type I membrane protein</topology>
    </subcellularLocation>
</comment>
<dbReference type="GO" id="GO:0004674">
    <property type="term" value="F:protein serine/threonine kinase activity"/>
    <property type="evidence" value="ECO:0007669"/>
    <property type="project" value="UniProtKB-KW"/>
</dbReference>
<evidence type="ECO:0000256" key="9">
    <source>
        <dbReference type="ARBA" id="ARBA00022729"/>
    </source>
</evidence>
<name>A0A6G1CY40_9ORYZ</name>
<evidence type="ECO:0000313" key="22">
    <source>
        <dbReference type="Proteomes" id="UP000479710"/>
    </source>
</evidence>
<feature type="domain" description="Legume lectin" evidence="20">
    <location>
        <begin position="28"/>
        <end position="279"/>
    </location>
</feature>
<feature type="transmembrane region" description="Helical" evidence="18">
    <location>
        <begin position="293"/>
        <end position="316"/>
    </location>
</feature>
<evidence type="ECO:0000256" key="12">
    <source>
        <dbReference type="ARBA" id="ARBA00022777"/>
    </source>
</evidence>
<evidence type="ECO:0000313" key="21">
    <source>
        <dbReference type="EMBL" id="KAF0905545.1"/>
    </source>
</evidence>
<evidence type="ECO:0000256" key="10">
    <source>
        <dbReference type="ARBA" id="ARBA00022734"/>
    </source>
</evidence>
<dbReference type="GO" id="GO:0005524">
    <property type="term" value="F:ATP binding"/>
    <property type="evidence" value="ECO:0007669"/>
    <property type="project" value="UniProtKB-KW"/>
</dbReference>
<keyword evidence="7" id="KW-0808">Transferase</keyword>
<evidence type="ECO:0000256" key="4">
    <source>
        <dbReference type="ARBA" id="ARBA00010217"/>
    </source>
</evidence>
<keyword evidence="17" id="KW-0325">Glycoprotein</keyword>
<comment type="similarity">
    <text evidence="2">Belongs to the leguminous lectin family.</text>
</comment>
<dbReference type="Gene3D" id="2.60.120.200">
    <property type="match status" value="1"/>
</dbReference>
<evidence type="ECO:0000256" key="6">
    <source>
        <dbReference type="ARBA" id="ARBA00022527"/>
    </source>
</evidence>
<keyword evidence="6" id="KW-0723">Serine/threonine-protein kinase</keyword>
<keyword evidence="10" id="KW-0430">Lectin</keyword>
<dbReference type="GO" id="GO:0030246">
    <property type="term" value="F:carbohydrate binding"/>
    <property type="evidence" value="ECO:0007669"/>
    <property type="project" value="UniProtKB-KW"/>
</dbReference>
<accession>A0A6G1CY40</accession>
<keyword evidence="16" id="KW-0675">Receptor</keyword>
<dbReference type="AlphaFoldDB" id="A0A6G1CY40"/>
<evidence type="ECO:0000256" key="2">
    <source>
        <dbReference type="ARBA" id="ARBA00007606"/>
    </source>
</evidence>
<evidence type="ECO:0000256" key="17">
    <source>
        <dbReference type="ARBA" id="ARBA00023180"/>
    </source>
</evidence>
<dbReference type="PANTHER" id="PTHR32401">
    <property type="entry name" value="CONCANAVALIN A-LIKE LECTIN FAMILY PROTEIN"/>
    <property type="match status" value="1"/>
</dbReference>
<evidence type="ECO:0000256" key="15">
    <source>
        <dbReference type="ARBA" id="ARBA00023136"/>
    </source>
</evidence>
<keyword evidence="13" id="KW-0067">ATP-binding</keyword>
<evidence type="ECO:0000256" key="18">
    <source>
        <dbReference type="SAM" id="Phobius"/>
    </source>
</evidence>
<keyword evidence="12" id="KW-0418">Kinase</keyword>
<dbReference type="Pfam" id="PF00139">
    <property type="entry name" value="Lectin_legB"/>
    <property type="match status" value="1"/>
</dbReference>
<keyword evidence="14 18" id="KW-1133">Transmembrane helix</keyword>
<evidence type="ECO:0000256" key="19">
    <source>
        <dbReference type="SAM" id="SignalP"/>
    </source>
</evidence>
<dbReference type="SUPFAM" id="SSF49899">
    <property type="entry name" value="Concanavalin A-like lectins/glucanases"/>
    <property type="match status" value="1"/>
</dbReference>
<dbReference type="FunFam" id="2.60.120.200:FF:000051">
    <property type="entry name" value="L-type lectin-domain containing receptor kinase V.9"/>
    <property type="match status" value="1"/>
</dbReference>
<evidence type="ECO:0000256" key="14">
    <source>
        <dbReference type="ARBA" id="ARBA00022989"/>
    </source>
</evidence>
<feature type="signal peptide" evidence="19">
    <location>
        <begin position="1"/>
        <end position="23"/>
    </location>
</feature>
<dbReference type="Proteomes" id="UP000479710">
    <property type="component" value="Unassembled WGS sequence"/>
</dbReference>
<organism evidence="21 22">
    <name type="scientific">Oryza meyeriana var. granulata</name>
    <dbReference type="NCBI Taxonomy" id="110450"/>
    <lineage>
        <taxon>Eukaryota</taxon>
        <taxon>Viridiplantae</taxon>
        <taxon>Streptophyta</taxon>
        <taxon>Embryophyta</taxon>
        <taxon>Tracheophyta</taxon>
        <taxon>Spermatophyta</taxon>
        <taxon>Magnoliopsida</taxon>
        <taxon>Liliopsida</taxon>
        <taxon>Poales</taxon>
        <taxon>Poaceae</taxon>
        <taxon>BOP clade</taxon>
        <taxon>Oryzoideae</taxon>
        <taxon>Oryzeae</taxon>
        <taxon>Oryzinae</taxon>
        <taxon>Oryza</taxon>
        <taxon>Oryza meyeriana</taxon>
    </lineage>
</organism>
<keyword evidence="22" id="KW-1185">Reference proteome</keyword>
<reference evidence="21 22" key="1">
    <citation type="submission" date="2019-11" db="EMBL/GenBank/DDBJ databases">
        <title>Whole genome sequence of Oryza granulata.</title>
        <authorList>
            <person name="Li W."/>
        </authorList>
    </citation>
    <scope>NUCLEOTIDE SEQUENCE [LARGE SCALE GENOMIC DNA]</scope>
    <source>
        <strain evidence="22">cv. Menghai</strain>
        <tissue evidence="21">Leaf</tissue>
    </source>
</reference>
<proteinExistence type="inferred from homology"/>
<keyword evidence="11" id="KW-0547">Nucleotide-binding</keyword>